<reference evidence="1" key="1">
    <citation type="submission" date="2019-08" db="EMBL/GenBank/DDBJ databases">
        <authorList>
            <person name="Kucharzyk K."/>
            <person name="Murdoch R.W."/>
            <person name="Higgins S."/>
            <person name="Loffler F."/>
        </authorList>
    </citation>
    <scope>NUCLEOTIDE SEQUENCE</scope>
</reference>
<dbReference type="AlphaFoldDB" id="A0A645BMH4"/>
<accession>A0A645BMH4</accession>
<gene>
    <name evidence="1" type="ORF">SDC9_111370</name>
</gene>
<protein>
    <submittedName>
        <fullName evidence="1">Uncharacterized protein</fullName>
    </submittedName>
</protein>
<dbReference type="EMBL" id="VSSQ01019981">
    <property type="protein sequence ID" value="MPM64483.1"/>
    <property type="molecule type" value="Genomic_DNA"/>
</dbReference>
<comment type="caution">
    <text evidence="1">The sequence shown here is derived from an EMBL/GenBank/DDBJ whole genome shotgun (WGS) entry which is preliminary data.</text>
</comment>
<name>A0A645BMH4_9ZZZZ</name>
<proteinExistence type="predicted"/>
<organism evidence="1">
    <name type="scientific">bioreactor metagenome</name>
    <dbReference type="NCBI Taxonomy" id="1076179"/>
    <lineage>
        <taxon>unclassified sequences</taxon>
        <taxon>metagenomes</taxon>
        <taxon>ecological metagenomes</taxon>
    </lineage>
</organism>
<evidence type="ECO:0000313" key="1">
    <source>
        <dbReference type="EMBL" id="MPM64483.1"/>
    </source>
</evidence>
<sequence length="46" mass="5295">MPHESLKPFVEPAVLFQCYNLTSNYQYADDGYANIDPLFIHVDNGF</sequence>